<gene>
    <name evidence="1" type="ORF">NCWK1_4273</name>
</gene>
<protein>
    <submittedName>
        <fullName evidence="1">Uncharacterized protein</fullName>
    </submittedName>
</protein>
<dbReference type="Proteomes" id="UP000236527">
    <property type="component" value="Unassembled WGS sequence"/>
</dbReference>
<comment type="caution">
    <text evidence="1">The sequence shown here is derived from an EMBL/GenBank/DDBJ whole genome shotgun (WGS) entry which is preliminary data.</text>
</comment>
<sequence length="162" mass="17898">MQFLGQIDLEATIIKGICDRKQLLLLFMCSNNPGMCDEWDADLGGNAAILVSKTNLTSLEPPCDQEEFLSEEILLTLDECDDSADTYCDILNQFQYQICGKIGGEPLWIQDDETPICSCGARMKFVVQLEPSTAFDFGDSGSGYGFVCSVCQQGAKFLWQCC</sequence>
<dbReference type="InterPro" id="IPR035948">
    <property type="entry name" value="YwqG-like_sf"/>
</dbReference>
<dbReference type="AlphaFoldDB" id="A0A2H6LMQ8"/>
<name>A0A2H6LMQ8_9NOSO</name>
<proteinExistence type="predicted"/>
<keyword evidence="2" id="KW-1185">Reference proteome</keyword>
<accession>A0A2H6LMQ8</accession>
<evidence type="ECO:0000313" key="2">
    <source>
        <dbReference type="Proteomes" id="UP000236527"/>
    </source>
</evidence>
<dbReference type="EMBL" id="BDGE01000078">
    <property type="protein sequence ID" value="GBE94497.1"/>
    <property type="molecule type" value="Genomic_DNA"/>
</dbReference>
<organism evidence="1 2">
    <name type="scientific">Nostoc cycadae WK-1</name>
    <dbReference type="NCBI Taxonomy" id="1861711"/>
    <lineage>
        <taxon>Bacteria</taxon>
        <taxon>Bacillati</taxon>
        <taxon>Cyanobacteriota</taxon>
        <taxon>Cyanophyceae</taxon>
        <taxon>Nostocales</taxon>
        <taxon>Nostocaceae</taxon>
        <taxon>Nostoc</taxon>
    </lineage>
</organism>
<dbReference type="SUPFAM" id="SSF103032">
    <property type="entry name" value="Hypothetical protein YwqG"/>
    <property type="match status" value="1"/>
</dbReference>
<evidence type="ECO:0000313" key="1">
    <source>
        <dbReference type="EMBL" id="GBE94497.1"/>
    </source>
</evidence>
<reference evidence="2" key="1">
    <citation type="journal article" date="2018" name="Genome Announc.">
        <title>Draft Genome Sequence of the Nitrogen-Fixing and Hormogonia-Inducing Cyanobacterium Nostoc cycadae Strain WK-1, Isolated from the Coralloid Roots of Cycas revoluta.</title>
        <authorList>
            <person name="Kanesaki Y."/>
            <person name="Hirose M."/>
            <person name="Hirose Y."/>
            <person name="Fujisawa T."/>
            <person name="Nakamura Y."/>
            <person name="Watanabe S."/>
            <person name="Matsunaga S."/>
            <person name="Uchida H."/>
            <person name="Murakami A."/>
        </authorList>
    </citation>
    <scope>NUCLEOTIDE SEQUENCE [LARGE SCALE GENOMIC DNA]</scope>
    <source>
        <strain evidence="2">WK-1</strain>
    </source>
</reference>